<organism evidence="1 2">
    <name type="scientific">Candidatus Protochlamydia naegleriophila</name>
    <dbReference type="NCBI Taxonomy" id="389348"/>
    <lineage>
        <taxon>Bacteria</taxon>
        <taxon>Pseudomonadati</taxon>
        <taxon>Chlamydiota</taxon>
        <taxon>Chlamydiia</taxon>
        <taxon>Parachlamydiales</taxon>
        <taxon>Parachlamydiaceae</taxon>
        <taxon>Candidatus Protochlamydia</taxon>
    </lineage>
</organism>
<dbReference type="STRING" id="389348.PNK_0101"/>
<sequence length="201" mass="22744">MRNIRQAHFTLLELLIVLLILSLGIALTGVKLKEAYEEQRFFSECGQVIDQLRMAQELMLVLDSDVEVRLAIDPETKQVTSNLAVEKPLNDAWVKLIERKLSFSAIRSYKFDDNQANPLVVRFSLGNMSKGKLVLSAAEHSRTGELWQETIDLIGYPSPIGKKRLSQEADGVDLSQRLYPAEVYEELYPEPGNNPIADKKK</sequence>
<name>A0A0U5K0V4_9BACT</name>
<dbReference type="InterPro" id="IPR045584">
    <property type="entry name" value="Pilin-like"/>
</dbReference>
<dbReference type="InParanoid" id="A0A0U5K0V4"/>
<evidence type="ECO:0000313" key="1">
    <source>
        <dbReference type="EMBL" id="CUI15739.1"/>
    </source>
</evidence>
<dbReference type="Proteomes" id="UP000069902">
    <property type="component" value="Chromosome cPNK"/>
</dbReference>
<reference evidence="2" key="1">
    <citation type="submission" date="2015-09" db="EMBL/GenBank/DDBJ databases">
        <authorList>
            <person name="Bertelli C."/>
        </authorList>
    </citation>
    <scope>NUCLEOTIDE SEQUENCE [LARGE SCALE GENOMIC DNA]</scope>
    <source>
        <strain evidence="2">KNic</strain>
    </source>
</reference>
<dbReference type="EMBL" id="LN879502">
    <property type="protein sequence ID" value="CUI15739.1"/>
    <property type="molecule type" value="Genomic_DNA"/>
</dbReference>
<dbReference type="NCBIfam" id="TIGR02532">
    <property type="entry name" value="IV_pilin_GFxxxE"/>
    <property type="match status" value="1"/>
</dbReference>
<accession>A0A0U5K0V4</accession>
<dbReference type="PATRIC" id="fig|389348.3.peg.119"/>
<dbReference type="InterPro" id="IPR012902">
    <property type="entry name" value="N_methyl_site"/>
</dbReference>
<proteinExistence type="predicted"/>
<gene>
    <name evidence="1" type="ORF">PNK_0101</name>
</gene>
<dbReference type="AlphaFoldDB" id="A0A0U5K0V4"/>
<protein>
    <submittedName>
        <fullName evidence="1">Uncharacterized protein</fullName>
    </submittedName>
</protein>
<dbReference type="RefSeq" id="WP_059059605.1">
    <property type="nucleotide sequence ID" value="NZ_LN879502.1"/>
</dbReference>
<keyword evidence="2" id="KW-1185">Reference proteome</keyword>
<evidence type="ECO:0000313" key="2">
    <source>
        <dbReference type="Proteomes" id="UP000069902"/>
    </source>
</evidence>
<dbReference type="KEGG" id="pnl:PNK_0101"/>
<dbReference type="SUPFAM" id="SSF54523">
    <property type="entry name" value="Pili subunits"/>
    <property type="match status" value="1"/>
</dbReference>